<dbReference type="RefSeq" id="WP_252766698.1">
    <property type="nucleotide sequence ID" value="NZ_CP097119.1"/>
</dbReference>
<dbReference type="PANTHER" id="PTHR30204:SF69">
    <property type="entry name" value="MERR-FAMILY TRANSCRIPTIONAL REGULATOR"/>
    <property type="match status" value="1"/>
</dbReference>
<accession>A0A9Q9E0G4</accession>
<dbReference type="PROSITE" id="PS50937">
    <property type="entry name" value="HTH_MERR_2"/>
    <property type="match status" value="1"/>
</dbReference>
<evidence type="ECO:0000256" key="1">
    <source>
        <dbReference type="ARBA" id="ARBA00022491"/>
    </source>
</evidence>
<proteinExistence type="predicted"/>
<dbReference type="SMART" id="SM00422">
    <property type="entry name" value="HTH_MERR"/>
    <property type="match status" value="1"/>
</dbReference>
<keyword evidence="7" id="KW-1185">Reference proteome</keyword>
<dbReference type="Proteomes" id="UP001055911">
    <property type="component" value="Chromosome"/>
</dbReference>
<sequence>MVDQVDHAAFYKTCNEDNYIFRIGEVSKMTNVSPRQLRYWEQKGYIHSERNEKMASRVFNHENFMMVKLIKFYLDQDHSLSTAFEKAQHHMQIVRSTYSFILKMHHGLVQKDGHQMIDMGYFNKEHTKRLYGYLDENQEIVYTVSDIDEAPKSAE</sequence>
<dbReference type="Gene3D" id="1.10.1660.10">
    <property type="match status" value="1"/>
</dbReference>
<evidence type="ECO:0000313" key="7">
    <source>
        <dbReference type="Proteomes" id="UP001055911"/>
    </source>
</evidence>
<keyword evidence="4" id="KW-0804">Transcription</keyword>
<protein>
    <submittedName>
        <fullName evidence="6">MerR family transcriptional regulator</fullName>
    </submittedName>
</protein>
<evidence type="ECO:0000259" key="5">
    <source>
        <dbReference type="PROSITE" id="PS50937"/>
    </source>
</evidence>
<evidence type="ECO:0000256" key="3">
    <source>
        <dbReference type="ARBA" id="ARBA00023125"/>
    </source>
</evidence>
<dbReference type="PANTHER" id="PTHR30204">
    <property type="entry name" value="REDOX-CYCLING DRUG-SENSING TRANSCRIPTIONAL ACTIVATOR SOXR"/>
    <property type="match status" value="1"/>
</dbReference>
<dbReference type="InterPro" id="IPR009061">
    <property type="entry name" value="DNA-bd_dom_put_sf"/>
</dbReference>
<dbReference type="CDD" id="cd01105">
    <property type="entry name" value="HTH_GlnR-like"/>
    <property type="match status" value="1"/>
</dbReference>
<dbReference type="InterPro" id="IPR047057">
    <property type="entry name" value="MerR_fam"/>
</dbReference>
<evidence type="ECO:0000313" key="6">
    <source>
        <dbReference type="EMBL" id="USS89181.1"/>
    </source>
</evidence>
<keyword evidence="1" id="KW-0678">Repressor</keyword>
<feature type="domain" description="HTH merR-type" evidence="5">
    <location>
        <begin position="20"/>
        <end position="89"/>
    </location>
</feature>
<dbReference type="InterPro" id="IPR000551">
    <property type="entry name" value="MerR-type_HTH_dom"/>
</dbReference>
<gene>
    <name evidence="6" type="ORF">M3M40_06830</name>
</gene>
<dbReference type="SUPFAM" id="SSF46955">
    <property type="entry name" value="Putative DNA-binding domain"/>
    <property type="match status" value="1"/>
</dbReference>
<evidence type="ECO:0000256" key="4">
    <source>
        <dbReference type="ARBA" id="ARBA00023163"/>
    </source>
</evidence>
<organism evidence="6 7">
    <name type="scientific">Fructilactobacillus cliffordii</name>
    <dbReference type="NCBI Taxonomy" id="2940299"/>
    <lineage>
        <taxon>Bacteria</taxon>
        <taxon>Bacillati</taxon>
        <taxon>Bacillota</taxon>
        <taxon>Bacilli</taxon>
        <taxon>Lactobacillales</taxon>
        <taxon>Lactobacillaceae</taxon>
        <taxon>Fructilactobacillus</taxon>
    </lineage>
</organism>
<dbReference type="AlphaFoldDB" id="A0A9Q9E0G4"/>
<evidence type="ECO:0000256" key="2">
    <source>
        <dbReference type="ARBA" id="ARBA00023015"/>
    </source>
</evidence>
<dbReference type="Pfam" id="PF13411">
    <property type="entry name" value="MerR_1"/>
    <property type="match status" value="1"/>
</dbReference>
<dbReference type="GO" id="GO:0003677">
    <property type="term" value="F:DNA binding"/>
    <property type="evidence" value="ECO:0007669"/>
    <property type="project" value="UniProtKB-KW"/>
</dbReference>
<dbReference type="GO" id="GO:0003700">
    <property type="term" value="F:DNA-binding transcription factor activity"/>
    <property type="evidence" value="ECO:0007669"/>
    <property type="project" value="InterPro"/>
</dbReference>
<name>A0A9Q9E0G4_9LACO</name>
<dbReference type="EMBL" id="CP097119">
    <property type="protein sequence ID" value="USS89181.1"/>
    <property type="molecule type" value="Genomic_DNA"/>
</dbReference>
<reference evidence="6" key="1">
    <citation type="submission" date="2022-05" db="EMBL/GenBank/DDBJ databases">
        <authorList>
            <person name="Oliphant S.A."/>
            <person name="Watson-Haigh N.S."/>
            <person name="Sumby K.M."/>
            <person name="Gardner J.M."/>
            <person name="Jiranek V."/>
        </authorList>
    </citation>
    <scope>NUCLEOTIDE SEQUENCE</scope>
    <source>
        <strain evidence="6">KI4_B1</strain>
    </source>
</reference>
<keyword evidence="2" id="KW-0805">Transcription regulation</keyword>
<keyword evidence="3" id="KW-0238">DNA-binding</keyword>